<dbReference type="RefSeq" id="WP_146853212.1">
    <property type="nucleotide sequence ID" value="NZ_BKAG01000037.1"/>
</dbReference>
<dbReference type="SUPFAM" id="SSF50494">
    <property type="entry name" value="Trypsin-like serine proteases"/>
    <property type="match status" value="1"/>
</dbReference>
<accession>A0A512MEP4</accession>
<evidence type="ECO:0000256" key="1">
    <source>
        <dbReference type="ARBA" id="ARBA00022737"/>
    </source>
</evidence>
<dbReference type="OrthoDB" id="146908at2"/>
<keyword evidence="7" id="KW-1185">Reference proteome</keyword>
<reference evidence="6 7" key="1">
    <citation type="submission" date="2019-07" db="EMBL/GenBank/DDBJ databases">
        <title>Whole genome shotgun sequence of Brevifollis gellanilyticus NBRC 108608.</title>
        <authorList>
            <person name="Hosoyama A."/>
            <person name="Uohara A."/>
            <person name="Ohji S."/>
            <person name="Ichikawa N."/>
        </authorList>
    </citation>
    <scope>NUCLEOTIDE SEQUENCE [LARGE SCALE GENOMIC DNA]</scope>
    <source>
        <strain evidence="6 7">NBRC 108608</strain>
    </source>
</reference>
<evidence type="ECO:0000256" key="3">
    <source>
        <dbReference type="PROSITE-ProRule" id="PRU00339"/>
    </source>
</evidence>
<sequence>MRTLCLLSLLLPAFLCAQVPLPKPDLSKAPPVISVEPDLPEGAAGFPVDVNNYENPLLLFQGAKQEIPMADEPSPDLLPPIAPYLPGEKVPEGTPDKPLTPDELRLRSLGIKIVSSVVGLRVWDSFGTQLASGVGCYVSADGVILTDSGLLHPEIAEKIDYITVTGADGTNTKVSGFYVADLTSGIALLQGEDTDTTPLELKADTDFRQEQASHVLAMSEKRGLVLADATVQMDGALTGLGWLNVRGKDSPGGVGSPVVNDAGQMIGIVAMQVPLKSWMNFALPCDAAAFELRKGRAPLKPLTSLPKSPKLRDVANDPEFVRAFETLQKRRVESAMRQFVTLARKYPRSAECWALLGLSASYLGAAPEALNCQRKAVALDPKAGLYWHQLAFAKLREKAGMADDTTEDKEALELATEQRPNDALAWLLLASRRVRDGDLGSADDALKRVMLLAPNYAQAHYLSAYVKGRQKDYEGAQTAITQSLKLNPGYSEAWYYQGLLLDKNGDPNEAAKAYRNTVRLRPTHPNAWKNLAYALKKGGKTSEAREAFEEHTKRSAKK</sequence>
<dbReference type="InterPro" id="IPR011990">
    <property type="entry name" value="TPR-like_helical_dom_sf"/>
</dbReference>
<evidence type="ECO:0000313" key="6">
    <source>
        <dbReference type="EMBL" id="GEP44861.1"/>
    </source>
</evidence>
<dbReference type="InterPro" id="IPR009003">
    <property type="entry name" value="Peptidase_S1_PA"/>
</dbReference>
<dbReference type="Gene3D" id="1.25.40.10">
    <property type="entry name" value="Tetratricopeptide repeat domain"/>
    <property type="match status" value="2"/>
</dbReference>
<proteinExistence type="predicted"/>
<evidence type="ECO:0000256" key="4">
    <source>
        <dbReference type="SAM" id="MobiDB-lite"/>
    </source>
</evidence>
<keyword evidence="5" id="KW-0732">Signal</keyword>
<feature type="chain" id="PRO_5022196386" evidence="5">
    <location>
        <begin position="18"/>
        <end position="558"/>
    </location>
</feature>
<dbReference type="PANTHER" id="PTHR44858">
    <property type="entry name" value="TETRATRICOPEPTIDE REPEAT PROTEIN 6"/>
    <property type="match status" value="1"/>
</dbReference>
<dbReference type="PANTHER" id="PTHR44858:SF1">
    <property type="entry name" value="UDP-N-ACETYLGLUCOSAMINE--PEPTIDE N-ACETYLGLUCOSAMINYLTRANSFERASE SPINDLY-RELATED"/>
    <property type="match status" value="1"/>
</dbReference>
<dbReference type="EMBL" id="BKAG01000037">
    <property type="protein sequence ID" value="GEP44861.1"/>
    <property type="molecule type" value="Genomic_DNA"/>
</dbReference>
<evidence type="ECO:0000256" key="5">
    <source>
        <dbReference type="SAM" id="SignalP"/>
    </source>
</evidence>
<feature type="signal peptide" evidence="5">
    <location>
        <begin position="1"/>
        <end position="17"/>
    </location>
</feature>
<dbReference type="Pfam" id="PF13432">
    <property type="entry name" value="TPR_16"/>
    <property type="match status" value="1"/>
</dbReference>
<organism evidence="6 7">
    <name type="scientific">Brevifollis gellanilyticus</name>
    <dbReference type="NCBI Taxonomy" id="748831"/>
    <lineage>
        <taxon>Bacteria</taxon>
        <taxon>Pseudomonadati</taxon>
        <taxon>Verrucomicrobiota</taxon>
        <taxon>Verrucomicrobiia</taxon>
        <taxon>Verrucomicrobiales</taxon>
        <taxon>Verrucomicrobiaceae</taxon>
    </lineage>
</organism>
<dbReference type="Proteomes" id="UP000321577">
    <property type="component" value="Unassembled WGS sequence"/>
</dbReference>
<feature type="region of interest" description="Disordered" evidence="4">
    <location>
        <begin position="539"/>
        <end position="558"/>
    </location>
</feature>
<dbReference type="SMART" id="SM00028">
    <property type="entry name" value="TPR"/>
    <property type="match status" value="5"/>
</dbReference>
<protein>
    <submittedName>
        <fullName evidence="6">Uncharacterized protein</fullName>
    </submittedName>
</protein>
<evidence type="ECO:0000313" key="7">
    <source>
        <dbReference type="Proteomes" id="UP000321577"/>
    </source>
</evidence>
<keyword evidence="1" id="KW-0677">Repeat</keyword>
<dbReference type="Pfam" id="PF13365">
    <property type="entry name" value="Trypsin_2"/>
    <property type="match status" value="1"/>
</dbReference>
<keyword evidence="2 3" id="KW-0802">TPR repeat</keyword>
<gene>
    <name evidence="6" type="ORF">BGE01nite_41520</name>
</gene>
<dbReference type="InterPro" id="IPR050498">
    <property type="entry name" value="Ycf3"/>
</dbReference>
<dbReference type="AlphaFoldDB" id="A0A512MEP4"/>
<dbReference type="SUPFAM" id="SSF48452">
    <property type="entry name" value="TPR-like"/>
    <property type="match status" value="2"/>
</dbReference>
<feature type="compositionally biased region" description="Basic and acidic residues" evidence="4">
    <location>
        <begin position="540"/>
        <end position="558"/>
    </location>
</feature>
<feature type="repeat" description="TPR" evidence="3">
    <location>
        <begin position="491"/>
        <end position="524"/>
    </location>
</feature>
<dbReference type="InterPro" id="IPR019734">
    <property type="entry name" value="TPR_rpt"/>
</dbReference>
<dbReference type="PROSITE" id="PS50005">
    <property type="entry name" value="TPR"/>
    <property type="match status" value="1"/>
</dbReference>
<comment type="caution">
    <text evidence="6">The sequence shown here is derived from an EMBL/GenBank/DDBJ whole genome shotgun (WGS) entry which is preliminary data.</text>
</comment>
<name>A0A512MEP4_9BACT</name>
<dbReference type="Pfam" id="PF13181">
    <property type="entry name" value="TPR_8"/>
    <property type="match status" value="1"/>
</dbReference>
<evidence type="ECO:0000256" key="2">
    <source>
        <dbReference type="ARBA" id="ARBA00022803"/>
    </source>
</evidence>
<dbReference type="Gene3D" id="2.40.10.120">
    <property type="match status" value="1"/>
</dbReference>